<keyword evidence="3" id="KW-1185">Reference proteome</keyword>
<organism evidence="2 3">
    <name type="scientific">Acinetobacter apis</name>
    <dbReference type="NCBI Taxonomy" id="1229165"/>
    <lineage>
        <taxon>Bacteria</taxon>
        <taxon>Pseudomonadati</taxon>
        <taxon>Pseudomonadota</taxon>
        <taxon>Gammaproteobacteria</taxon>
        <taxon>Moraxellales</taxon>
        <taxon>Moraxellaceae</taxon>
        <taxon>Acinetobacter</taxon>
    </lineage>
</organism>
<accession>A0A217EGD3</accession>
<dbReference type="RefSeq" id="WP_088823592.1">
    <property type="nucleotide sequence ID" value="NZ_FZLN01000002.1"/>
</dbReference>
<feature type="chain" id="PRO_5012962387" description="Lipoprotein" evidence="1">
    <location>
        <begin position="23"/>
        <end position="78"/>
    </location>
</feature>
<dbReference type="PROSITE" id="PS51257">
    <property type="entry name" value="PROKAR_LIPOPROTEIN"/>
    <property type="match status" value="1"/>
</dbReference>
<evidence type="ECO:0008006" key="4">
    <source>
        <dbReference type="Google" id="ProtNLM"/>
    </source>
</evidence>
<evidence type="ECO:0000313" key="2">
    <source>
        <dbReference type="EMBL" id="SNQ29545.1"/>
    </source>
</evidence>
<evidence type="ECO:0000256" key="1">
    <source>
        <dbReference type="SAM" id="SignalP"/>
    </source>
</evidence>
<protein>
    <recommendedName>
        <fullName evidence="4">Lipoprotein</fullName>
    </recommendedName>
</protein>
<reference evidence="3" key="1">
    <citation type="submission" date="2017-06" db="EMBL/GenBank/DDBJ databases">
        <authorList>
            <person name="Varghese N."/>
            <person name="Submissions S."/>
        </authorList>
    </citation>
    <scope>NUCLEOTIDE SEQUENCE [LARGE SCALE GENOMIC DNA]</scope>
    <source>
        <strain evidence="3">ANC 5114</strain>
    </source>
</reference>
<feature type="signal peptide" evidence="1">
    <location>
        <begin position="1"/>
        <end position="22"/>
    </location>
</feature>
<dbReference type="EMBL" id="FZLN01000002">
    <property type="protein sequence ID" value="SNQ29545.1"/>
    <property type="molecule type" value="Genomic_DNA"/>
</dbReference>
<sequence>MIKHCIFVLPVFLLLLSGCVSEQQQIQMDKQKCLNFGYTNSNKLADCVKDIQIQRDKESNYNFRQNNRWMHTQSSKSK</sequence>
<dbReference type="AlphaFoldDB" id="A0A217EGD3"/>
<name>A0A217EGD3_9GAMM</name>
<evidence type="ECO:0000313" key="3">
    <source>
        <dbReference type="Proteomes" id="UP000243463"/>
    </source>
</evidence>
<proteinExistence type="predicted"/>
<gene>
    <name evidence="2" type="ORF">SAMN05444584_1503</name>
</gene>
<keyword evidence="1" id="KW-0732">Signal</keyword>
<dbReference type="Proteomes" id="UP000243463">
    <property type="component" value="Unassembled WGS sequence"/>
</dbReference>